<evidence type="ECO:0000256" key="1">
    <source>
        <dbReference type="ARBA" id="ARBA00004613"/>
    </source>
</evidence>
<feature type="signal peptide" evidence="3">
    <location>
        <begin position="1"/>
        <end position="23"/>
    </location>
</feature>
<evidence type="ECO:0000256" key="2">
    <source>
        <dbReference type="ARBA" id="ARBA00022525"/>
    </source>
</evidence>
<organism evidence="4">
    <name type="scientific">Conus andremenezi</name>
    <dbReference type="NCBI Taxonomy" id="1077466"/>
    <lineage>
        <taxon>Eukaryota</taxon>
        <taxon>Metazoa</taxon>
        <taxon>Spiralia</taxon>
        <taxon>Lophotrochozoa</taxon>
        <taxon>Mollusca</taxon>
        <taxon>Gastropoda</taxon>
        <taxon>Caenogastropoda</taxon>
        <taxon>Neogastropoda</taxon>
        <taxon>Conoidea</taxon>
        <taxon>Conidae</taxon>
        <taxon>Conus</taxon>
        <taxon>Turriconus</taxon>
    </lineage>
</organism>
<keyword evidence="3" id="KW-0732">Signal</keyword>
<dbReference type="Pfam" id="PF02950">
    <property type="entry name" value="Conotoxin"/>
    <property type="match status" value="1"/>
</dbReference>
<protein>
    <submittedName>
        <fullName evidence="4">Conotoxin</fullName>
    </submittedName>
</protein>
<dbReference type="EMBL" id="MF576641">
    <property type="protein sequence ID" value="ATF27475.1"/>
    <property type="molecule type" value="mRNA"/>
</dbReference>
<dbReference type="GO" id="GO:0008200">
    <property type="term" value="F:ion channel inhibitor activity"/>
    <property type="evidence" value="ECO:0007669"/>
    <property type="project" value="InterPro"/>
</dbReference>
<comment type="subcellular location">
    <subcellularLocation>
        <location evidence="1">Secreted</location>
    </subcellularLocation>
</comment>
<sequence>MEKLTILVLVAAVLLSTQVLVQGDGEKPQKKKRDFIKARMVSGNMQKRCDGRDMPCAQDSECCPPYDCVNTFCEDWLTRDLTTSHQTSPFSSSEA</sequence>
<proteinExistence type="evidence at transcript level"/>
<evidence type="ECO:0000256" key="3">
    <source>
        <dbReference type="SAM" id="SignalP"/>
    </source>
</evidence>
<accession>A0A291C1Y0</accession>
<dbReference type="InterPro" id="IPR004214">
    <property type="entry name" value="Conotoxin"/>
</dbReference>
<reference evidence="4" key="1">
    <citation type="journal article" date="2017" name="Genome Biol. Evol.">
        <title>Divergence of the Venom Exogene Repertoire in Two Sister Species of Turriconus.</title>
        <authorList>
            <person name="Li Q."/>
            <person name="Barghi N."/>
            <person name="Lu A."/>
            <person name="Fedosov A.E."/>
            <person name="Bandyopadhyay P.K."/>
            <person name="Lluisma A.O."/>
            <person name="Concepcion G.P."/>
            <person name="Yandell M."/>
            <person name="Olivera B.M."/>
            <person name="Safavi-Hemami H."/>
        </authorList>
    </citation>
    <scope>NUCLEOTIDE SEQUENCE</scope>
    <source>
        <strain evidence="4">O2_Amz7.5</strain>
    </source>
</reference>
<name>A0A291C1Y0_9COND</name>
<keyword evidence="2" id="KW-0964">Secreted</keyword>
<dbReference type="GO" id="GO:0005576">
    <property type="term" value="C:extracellular region"/>
    <property type="evidence" value="ECO:0007669"/>
    <property type="project" value="UniProtKB-SubCell"/>
</dbReference>
<feature type="chain" id="PRO_5012809917" evidence="3">
    <location>
        <begin position="24"/>
        <end position="95"/>
    </location>
</feature>
<reference evidence="4" key="2">
    <citation type="submission" date="2017-07" db="EMBL/GenBank/DDBJ databases">
        <authorList>
            <person name="Sun Z.S."/>
            <person name="Albrecht U."/>
            <person name="Echele G."/>
            <person name="Lee C.C."/>
        </authorList>
    </citation>
    <scope>NUCLEOTIDE SEQUENCE</scope>
    <source>
        <strain evidence="4">O2_Amz7.5</strain>
    </source>
</reference>
<dbReference type="AlphaFoldDB" id="A0A291C1Y0"/>
<evidence type="ECO:0000313" key="4">
    <source>
        <dbReference type="EMBL" id="ATF27475.1"/>
    </source>
</evidence>